<dbReference type="AlphaFoldDB" id="A0A8J6GZ36"/>
<dbReference type="GO" id="GO:0005085">
    <property type="term" value="F:guanyl-nucleotide exchange factor activity"/>
    <property type="evidence" value="ECO:0007669"/>
    <property type="project" value="TreeGrafter"/>
</dbReference>
<dbReference type="GO" id="GO:0016020">
    <property type="term" value="C:membrane"/>
    <property type="evidence" value="ECO:0007669"/>
    <property type="project" value="TreeGrafter"/>
</dbReference>
<feature type="domain" description="Myotubularin phosphatase" evidence="2">
    <location>
        <begin position="1"/>
        <end position="156"/>
    </location>
</feature>
<evidence type="ECO:0000313" key="3">
    <source>
        <dbReference type="EMBL" id="KAH0808765.1"/>
    </source>
</evidence>
<dbReference type="Pfam" id="PF06602">
    <property type="entry name" value="Myotub-related"/>
    <property type="match status" value="1"/>
</dbReference>
<dbReference type="PANTHER" id="PTHR10807">
    <property type="entry name" value="MYOTUBULARIN-RELATED"/>
    <property type="match status" value="1"/>
</dbReference>
<dbReference type="EMBL" id="JABDTM020028555">
    <property type="protein sequence ID" value="KAH0808765.1"/>
    <property type="molecule type" value="Genomic_DNA"/>
</dbReference>
<name>A0A8J6GZ36_TENMO</name>
<dbReference type="GO" id="GO:0005737">
    <property type="term" value="C:cytoplasm"/>
    <property type="evidence" value="ECO:0007669"/>
    <property type="project" value="TreeGrafter"/>
</dbReference>
<evidence type="ECO:0000313" key="4">
    <source>
        <dbReference type="Proteomes" id="UP000719412"/>
    </source>
</evidence>
<reference evidence="3" key="2">
    <citation type="submission" date="2021-08" db="EMBL/GenBank/DDBJ databases">
        <authorList>
            <person name="Eriksson T."/>
        </authorList>
    </citation>
    <scope>NUCLEOTIDE SEQUENCE</scope>
    <source>
        <strain evidence="3">Stoneville</strain>
        <tissue evidence="3">Whole head</tissue>
    </source>
</reference>
<reference evidence="3" key="1">
    <citation type="journal article" date="2020" name="J Insects Food Feed">
        <title>The yellow mealworm (Tenebrio molitor) genome: a resource for the emerging insects as food and feed industry.</title>
        <authorList>
            <person name="Eriksson T."/>
            <person name="Andere A."/>
            <person name="Kelstrup H."/>
            <person name="Emery V."/>
            <person name="Picard C."/>
        </authorList>
    </citation>
    <scope>NUCLEOTIDE SEQUENCE</scope>
    <source>
        <strain evidence="3">Stoneville</strain>
        <tissue evidence="3">Whole head</tissue>
    </source>
</reference>
<dbReference type="SUPFAM" id="SSF52799">
    <property type="entry name" value="(Phosphotyrosine protein) phosphatases II"/>
    <property type="match status" value="1"/>
</dbReference>
<gene>
    <name evidence="3" type="ORF">GEV33_014023</name>
</gene>
<organism evidence="3 4">
    <name type="scientific">Tenebrio molitor</name>
    <name type="common">Yellow mealworm beetle</name>
    <dbReference type="NCBI Taxonomy" id="7067"/>
    <lineage>
        <taxon>Eukaryota</taxon>
        <taxon>Metazoa</taxon>
        <taxon>Ecdysozoa</taxon>
        <taxon>Arthropoda</taxon>
        <taxon>Hexapoda</taxon>
        <taxon>Insecta</taxon>
        <taxon>Pterygota</taxon>
        <taxon>Neoptera</taxon>
        <taxon>Endopterygota</taxon>
        <taxon>Coleoptera</taxon>
        <taxon>Polyphaga</taxon>
        <taxon>Cucujiformia</taxon>
        <taxon>Tenebrionidae</taxon>
        <taxon>Tenebrio</taxon>
    </lineage>
</organism>
<proteinExistence type="inferred from homology"/>
<protein>
    <recommendedName>
        <fullName evidence="2">Myotubularin phosphatase domain-containing protein</fullName>
    </recommendedName>
</protein>
<evidence type="ECO:0000259" key="2">
    <source>
        <dbReference type="PROSITE" id="PS51339"/>
    </source>
</evidence>
<comment type="caution">
    <text evidence="3">The sequence shown here is derived from an EMBL/GenBank/DDBJ whole genome shotgun (WGS) entry which is preliminary data.</text>
</comment>
<evidence type="ECO:0000256" key="1">
    <source>
        <dbReference type="ARBA" id="ARBA00007471"/>
    </source>
</evidence>
<dbReference type="InterPro" id="IPR029021">
    <property type="entry name" value="Prot-tyrosine_phosphatase-like"/>
</dbReference>
<sequence>MPTVQYTEFSHTLERAALYILGENAQRKGVKVKSASKTDFIRVEYYDVRHTKTAFKKLIRACVPSSASDQIQNIMQLSGAVVDLLDLQGSSVAICLDDGWDTTAQVSSVAQLCLDLYYRTLEGFRVLDEKEWIGFHRFSHRSNLNATHEWFQIWPR</sequence>
<dbReference type="Proteomes" id="UP000719412">
    <property type="component" value="Unassembled WGS sequence"/>
</dbReference>
<dbReference type="InterPro" id="IPR010569">
    <property type="entry name" value="Myotubularin-like_Pase_dom"/>
</dbReference>
<keyword evidence="4" id="KW-1185">Reference proteome</keyword>
<comment type="similarity">
    <text evidence="1">Belongs to the protein-tyrosine phosphatase family. Non-receptor class myotubularin subfamily.</text>
</comment>
<dbReference type="PROSITE" id="PS51339">
    <property type="entry name" value="PPASE_MYOTUBULARIN"/>
    <property type="match status" value="1"/>
</dbReference>
<dbReference type="PANTHER" id="PTHR10807:SF109">
    <property type="entry name" value="SET DOMAIN BINDING FACTOR, ISOFORM A"/>
    <property type="match status" value="1"/>
</dbReference>
<dbReference type="InterPro" id="IPR030564">
    <property type="entry name" value="Myotubularin"/>
</dbReference>
<accession>A0A8J6GZ36</accession>